<dbReference type="AlphaFoldDB" id="A0A5N6VSC2"/>
<evidence type="ECO:0000313" key="2">
    <source>
        <dbReference type="Proteomes" id="UP000325433"/>
    </source>
</evidence>
<proteinExistence type="predicted"/>
<name>A0A5N6VSC2_9EURO</name>
<dbReference type="Proteomes" id="UP000325433">
    <property type="component" value="Unassembled WGS sequence"/>
</dbReference>
<protein>
    <submittedName>
        <fullName evidence="1">Uncharacterized protein</fullName>
    </submittedName>
</protein>
<dbReference type="EMBL" id="ML738346">
    <property type="protein sequence ID" value="KAE8311096.1"/>
    <property type="molecule type" value="Genomic_DNA"/>
</dbReference>
<organism evidence="1 2">
    <name type="scientific">Aspergillus transmontanensis</name>
    <dbReference type="NCBI Taxonomy" id="1034304"/>
    <lineage>
        <taxon>Eukaryota</taxon>
        <taxon>Fungi</taxon>
        <taxon>Dikarya</taxon>
        <taxon>Ascomycota</taxon>
        <taxon>Pezizomycotina</taxon>
        <taxon>Eurotiomycetes</taxon>
        <taxon>Eurotiomycetidae</taxon>
        <taxon>Eurotiales</taxon>
        <taxon>Aspergillaceae</taxon>
        <taxon>Aspergillus</taxon>
        <taxon>Aspergillus subgen. Circumdati</taxon>
    </lineage>
</organism>
<sequence>MFFVDPAELPESLIMEIVHVSGDDWVFGSEYDGVATSTKVQVKAGPDGLAERLGIEADGAMAALGEKIWWDKS</sequence>
<keyword evidence="2" id="KW-1185">Reference proteome</keyword>
<evidence type="ECO:0000313" key="1">
    <source>
        <dbReference type="EMBL" id="KAE8311096.1"/>
    </source>
</evidence>
<gene>
    <name evidence="1" type="ORF">BDV41DRAFT_542981</name>
</gene>
<feature type="non-terminal residue" evidence="1">
    <location>
        <position position="73"/>
    </location>
</feature>
<reference evidence="2" key="1">
    <citation type="submission" date="2019-04" db="EMBL/GenBank/DDBJ databases">
        <title>Friends and foes A comparative genomics studyof 23 Aspergillus species from section Flavi.</title>
        <authorList>
            <consortium name="DOE Joint Genome Institute"/>
            <person name="Kjaerbolling I."/>
            <person name="Vesth T."/>
            <person name="Frisvad J.C."/>
            <person name="Nybo J.L."/>
            <person name="Theobald S."/>
            <person name="Kildgaard S."/>
            <person name="Isbrandt T."/>
            <person name="Kuo A."/>
            <person name="Sato A."/>
            <person name="Lyhne E.K."/>
            <person name="Kogle M.E."/>
            <person name="Wiebenga A."/>
            <person name="Kun R.S."/>
            <person name="Lubbers R.J."/>
            <person name="Makela M.R."/>
            <person name="Barry K."/>
            <person name="Chovatia M."/>
            <person name="Clum A."/>
            <person name="Daum C."/>
            <person name="Haridas S."/>
            <person name="He G."/>
            <person name="LaButti K."/>
            <person name="Lipzen A."/>
            <person name="Mondo S."/>
            <person name="Riley R."/>
            <person name="Salamov A."/>
            <person name="Simmons B.A."/>
            <person name="Magnuson J.K."/>
            <person name="Henrissat B."/>
            <person name="Mortensen U.H."/>
            <person name="Larsen T.O."/>
            <person name="Devries R.P."/>
            <person name="Grigoriev I.V."/>
            <person name="Machida M."/>
            <person name="Baker S.E."/>
            <person name="Andersen M.R."/>
        </authorList>
    </citation>
    <scope>NUCLEOTIDE SEQUENCE [LARGE SCALE GENOMIC DNA]</scope>
    <source>
        <strain evidence="2">CBS 130015</strain>
    </source>
</reference>
<accession>A0A5N6VSC2</accession>